<dbReference type="PANTHER" id="PTHR36844">
    <property type="entry name" value="PROTEASE PRSW"/>
    <property type="match status" value="1"/>
</dbReference>
<feature type="transmembrane region" description="Helical" evidence="2">
    <location>
        <begin position="153"/>
        <end position="174"/>
    </location>
</feature>
<dbReference type="GO" id="GO:0008233">
    <property type="term" value="F:peptidase activity"/>
    <property type="evidence" value="ECO:0007669"/>
    <property type="project" value="InterPro"/>
</dbReference>
<feature type="transmembrane region" description="Helical" evidence="2">
    <location>
        <begin position="50"/>
        <end position="67"/>
    </location>
</feature>
<feature type="transmembrane region" description="Helical" evidence="2">
    <location>
        <begin position="25"/>
        <end position="44"/>
    </location>
</feature>
<dbReference type="InterPro" id="IPR026898">
    <property type="entry name" value="PrsW"/>
</dbReference>
<dbReference type="Pfam" id="PF13367">
    <property type="entry name" value="PrsW-protease"/>
    <property type="match status" value="1"/>
</dbReference>
<evidence type="ECO:0000313" key="3">
    <source>
        <dbReference type="EMBL" id="CAB4852200.1"/>
    </source>
</evidence>
<dbReference type="EMBL" id="CAFBPU010000004">
    <property type="protein sequence ID" value="CAB5021723.1"/>
    <property type="molecule type" value="Genomic_DNA"/>
</dbReference>
<feature type="transmembrane region" description="Helical" evidence="2">
    <location>
        <begin position="124"/>
        <end position="146"/>
    </location>
</feature>
<sequence>MIVATAVPLALLCLIVVLGRNARRLAPLIIAALLWGFAITWPLVTVNSRWVQALGVTSLIVLGAPIIEEIGKALALPFVEISHRCSWFVDGAVLGLAAGTGFAIRENWVYLQGTGAEDGLGLAIARISSANLMHAGCTAIVGAALVATAGRRWFTRIPFALGALLVAMTLHSIFNRLTQHDGVSALVVTLVGLLVFAIAAALVALGIPLSARWVREDLKIAGATASEQAALVGGGKVDALLDQFEGRYGTQAAAKAEQLIKIQRTLAIGRHSGRADAAQLAALELQVNDLRRDIGLFAMMWLRSHLPVDDLAGGMWSHLDEGLSTVPTGAQVTGESPPPAASGLWARLGDVGGVADADGAQGVGPTEAGLDGRQV</sequence>
<protein>
    <submittedName>
        <fullName evidence="4">Unannotated protein</fullName>
    </submittedName>
</protein>
<proteinExistence type="predicted"/>
<dbReference type="AlphaFoldDB" id="A0A6J7K3R6"/>
<gene>
    <name evidence="3" type="ORF">UFOPK3268_01548</name>
    <name evidence="4" type="ORF">UFOPK3752_01625</name>
    <name evidence="5" type="ORF">UFOPK4150_00289</name>
</gene>
<dbReference type="EMBL" id="CAFBIZ010000240">
    <property type="protein sequence ID" value="CAB4852200.1"/>
    <property type="molecule type" value="Genomic_DNA"/>
</dbReference>
<feature type="transmembrane region" description="Helical" evidence="2">
    <location>
        <begin position="186"/>
        <end position="209"/>
    </location>
</feature>
<feature type="transmembrane region" description="Helical" evidence="2">
    <location>
        <begin position="87"/>
        <end position="104"/>
    </location>
</feature>
<evidence type="ECO:0000256" key="1">
    <source>
        <dbReference type="SAM" id="MobiDB-lite"/>
    </source>
</evidence>
<keyword evidence="2" id="KW-0812">Transmembrane</keyword>
<feature type="region of interest" description="Disordered" evidence="1">
    <location>
        <begin position="356"/>
        <end position="375"/>
    </location>
</feature>
<evidence type="ECO:0000313" key="5">
    <source>
        <dbReference type="EMBL" id="CAB5021723.1"/>
    </source>
</evidence>
<keyword evidence="2" id="KW-0472">Membrane</keyword>
<reference evidence="4" key="1">
    <citation type="submission" date="2020-05" db="EMBL/GenBank/DDBJ databases">
        <authorList>
            <person name="Chiriac C."/>
            <person name="Salcher M."/>
            <person name="Ghai R."/>
            <person name="Kavagutti S V."/>
        </authorList>
    </citation>
    <scope>NUCLEOTIDE SEQUENCE</scope>
</reference>
<name>A0A6J7K3R6_9ZZZZ</name>
<accession>A0A6J7K3R6</accession>
<evidence type="ECO:0000256" key="2">
    <source>
        <dbReference type="SAM" id="Phobius"/>
    </source>
</evidence>
<organism evidence="4">
    <name type="scientific">freshwater metagenome</name>
    <dbReference type="NCBI Taxonomy" id="449393"/>
    <lineage>
        <taxon>unclassified sequences</taxon>
        <taxon>metagenomes</taxon>
        <taxon>ecological metagenomes</taxon>
    </lineage>
</organism>
<dbReference type="EMBL" id="CAFBND010000075">
    <property type="protein sequence ID" value="CAB4950548.1"/>
    <property type="molecule type" value="Genomic_DNA"/>
</dbReference>
<evidence type="ECO:0000313" key="4">
    <source>
        <dbReference type="EMBL" id="CAB4950548.1"/>
    </source>
</evidence>
<dbReference type="PANTHER" id="PTHR36844:SF1">
    <property type="entry name" value="PROTEASE PRSW"/>
    <property type="match status" value="1"/>
</dbReference>
<keyword evidence="2" id="KW-1133">Transmembrane helix</keyword>